<sequence length="333" mass="37684">MRSVQVLWDYTAYGTMVVHRRPPHPPFVCPAPFAVEYEAFQAMCRARAYTPMGTTTLLNVLHRFLLFLDDQGLAHADEMRAEHLTRFMESFSGCSTRYIATVISTLRNYLTFLYTEGFLPVNLSLQLPKVRVQRHAFIPSSWTAENVTKLLAAIDRHNPQGKRDYAILLMVIRLGLRVSDIRALTLNNLDWSRKCLSIIMTKTKRPLELPLLDDVGWALIDYLQHGRPATTAEQVFVRHRAPYDGFAHHDNLERMLQRHMHPAGITMAGQKHGLHSLRSTLARTLLETGATLPVIAGVLGHQSVQTTSHYLAIDLDGLRQCALDPDQVLADGR</sequence>
<dbReference type="PROSITE" id="PS51900">
    <property type="entry name" value="CB"/>
    <property type="match status" value="1"/>
</dbReference>
<dbReference type="Gene3D" id="1.10.150.130">
    <property type="match status" value="1"/>
</dbReference>
<evidence type="ECO:0000313" key="7">
    <source>
        <dbReference type="Proteomes" id="UP000241848"/>
    </source>
</evidence>
<organism evidence="6 7">
    <name type="scientific">Sulfobacillus acidophilus</name>
    <dbReference type="NCBI Taxonomy" id="53633"/>
    <lineage>
        <taxon>Bacteria</taxon>
        <taxon>Bacillati</taxon>
        <taxon>Bacillota</taxon>
        <taxon>Clostridia</taxon>
        <taxon>Eubacteriales</taxon>
        <taxon>Clostridiales Family XVII. Incertae Sedis</taxon>
        <taxon>Sulfobacillus</taxon>
    </lineage>
</organism>
<protein>
    <submittedName>
        <fullName evidence="6">Integrase</fullName>
    </submittedName>
</protein>
<dbReference type="InterPro" id="IPR011010">
    <property type="entry name" value="DNA_brk_join_enz"/>
</dbReference>
<dbReference type="Gene3D" id="1.10.443.10">
    <property type="entry name" value="Intergrase catalytic core"/>
    <property type="match status" value="1"/>
</dbReference>
<dbReference type="Proteomes" id="UP000241848">
    <property type="component" value="Unassembled WGS sequence"/>
</dbReference>
<keyword evidence="1 3" id="KW-0238">DNA-binding</keyword>
<evidence type="ECO:0000259" key="5">
    <source>
        <dbReference type="PROSITE" id="PS51900"/>
    </source>
</evidence>
<dbReference type="GO" id="GO:0015074">
    <property type="term" value="P:DNA integration"/>
    <property type="evidence" value="ECO:0007669"/>
    <property type="project" value="InterPro"/>
</dbReference>
<evidence type="ECO:0000256" key="2">
    <source>
        <dbReference type="ARBA" id="ARBA00023172"/>
    </source>
</evidence>
<accession>A0A2T2WKC5</accession>
<dbReference type="InterPro" id="IPR044068">
    <property type="entry name" value="CB"/>
</dbReference>
<dbReference type="InterPro" id="IPR002104">
    <property type="entry name" value="Integrase_catalytic"/>
</dbReference>
<dbReference type="InterPro" id="IPR010998">
    <property type="entry name" value="Integrase_recombinase_N"/>
</dbReference>
<evidence type="ECO:0000256" key="1">
    <source>
        <dbReference type="ARBA" id="ARBA00023125"/>
    </source>
</evidence>
<dbReference type="GO" id="GO:0003677">
    <property type="term" value="F:DNA binding"/>
    <property type="evidence" value="ECO:0007669"/>
    <property type="project" value="UniProtKB-UniRule"/>
</dbReference>
<dbReference type="CDD" id="cd01188">
    <property type="entry name" value="INT_RitA_C_like"/>
    <property type="match status" value="1"/>
</dbReference>
<comment type="caution">
    <text evidence="6">The sequence shown here is derived from an EMBL/GenBank/DDBJ whole genome shotgun (WGS) entry which is preliminary data.</text>
</comment>
<dbReference type="AlphaFoldDB" id="A0A2T2WKC5"/>
<name>A0A2T2WKC5_9FIRM</name>
<proteinExistence type="predicted"/>
<feature type="domain" description="Tyr recombinase" evidence="4">
    <location>
        <begin position="137"/>
        <end position="323"/>
    </location>
</feature>
<dbReference type="InterPro" id="IPR013762">
    <property type="entry name" value="Integrase-like_cat_sf"/>
</dbReference>
<dbReference type="PANTHER" id="PTHR30349:SF90">
    <property type="entry name" value="TYROSINE RECOMBINASE XERD"/>
    <property type="match status" value="1"/>
</dbReference>
<dbReference type="PANTHER" id="PTHR30349">
    <property type="entry name" value="PHAGE INTEGRASE-RELATED"/>
    <property type="match status" value="1"/>
</dbReference>
<evidence type="ECO:0000256" key="3">
    <source>
        <dbReference type="PROSITE-ProRule" id="PRU01248"/>
    </source>
</evidence>
<dbReference type="EMBL" id="PXYV01000013">
    <property type="protein sequence ID" value="PSR22677.1"/>
    <property type="molecule type" value="Genomic_DNA"/>
</dbReference>
<keyword evidence="2" id="KW-0233">DNA recombination</keyword>
<feature type="domain" description="Core-binding (CB)" evidence="5">
    <location>
        <begin position="31"/>
        <end position="114"/>
    </location>
</feature>
<dbReference type="GO" id="GO:0006310">
    <property type="term" value="P:DNA recombination"/>
    <property type="evidence" value="ECO:0007669"/>
    <property type="project" value="UniProtKB-KW"/>
</dbReference>
<reference evidence="6 7" key="1">
    <citation type="journal article" date="2014" name="BMC Genomics">
        <title>Comparison of environmental and isolate Sulfobacillus genomes reveals diverse carbon, sulfur, nitrogen, and hydrogen metabolisms.</title>
        <authorList>
            <person name="Justice N.B."/>
            <person name="Norman A."/>
            <person name="Brown C.T."/>
            <person name="Singh A."/>
            <person name="Thomas B.C."/>
            <person name="Banfield J.F."/>
        </authorList>
    </citation>
    <scope>NUCLEOTIDE SEQUENCE [LARGE SCALE GENOMIC DNA]</scope>
    <source>
        <strain evidence="6">AMDSBA3</strain>
    </source>
</reference>
<gene>
    <name evidence="6" type="ORF">C7B45_05640</name>
</gene>
<dbReference type="Pfam" id="PF00589">
    <property type="entry name" value="Phage_integrase"/>
    <property type="match status" value="1"/>
</dbReference>
<evidence type="ECO:0000259" key="4">
    <source>
        <dbReference type="PROSITE" id="PS51898"/>
    </source>
</evidence>
<evidence type="ECO:0000313" key="6">
    <source>
        <dbReference type="EMBL" id="PSR22677.1"/>
    </source>
</evidence>
<dbReference type="PROSITE" id="PS51898">
    <property type="entry name" value="TYR_RECOMBINASE"/>
    <property type="match status" value="1"/>
</dbReference>
<dbReference type="InterPro" id="IPR050090">
    <property type="entry name" value="Tyrosine_recombinase_XerCD"/>
</dbReference>
<dbReference type="SUPFAM" id="SSF56349">
    <property type="entry name" value="DNA breaking-rejoining enzymes"/>
    <property type="match status" value="1"/>
</dbReference>